<reference evidence="1" key="1">
    <citation type="journal article" date="2020" name="Stud. Mycol.">
        <title>101 Dothideomycetes genomes: a test case for predicting lifestyles and emergence of pathogens.</title>
        <authorList>
            <person name="Haridas S."/>
            <person name="Albert R."/>
            <person name="Binder M."/>
            <person name="Bloem J."/>
            <person name="Labutti K."/>
            <person name="Salamov A."/>
            <person name="Andreopoulos B."/>
            <person name="Baker S."/>
            <person name="Barry K."/>
            <person name="Bills G."/>
            <person name="Bluhm B."/>
            <person name="Cannon C."/>
            <person name="Castanera R."/>
            <person name="Culley D."/>
            <person name="Daum C."/>
            <person name="Ezra D."/>
            <person name="Gonzalez J."/>
            <person name="Henrissat B."/>
            <person name="Kuo A."/>
            <person name="Liang C."/>
            <person name="Lipzen A."/>
            <person name="Lutzoni F."/>
            <person name="Magnuson J."/>
            <person name="Mondo S."/>
            <person name="Nolan M."/>
            <person name="Ohm R."/>
            <person name="Pangilinan J."/>
            <person name="Park H.-J."/>
            <person name="Ramirez L."/>
            <person name="Alfaro M."/>
            <person name="Sun H."/>
            <person name="Tritt A."/>
            <person name="Yoshinaga Y."/>
            <person name="Zwiers L.-H."/>
            <person name="Turgeon B."/>
            <person name="Goodwin S."/>
            <person name="Spatafora J."/>
            <person name="Crous P."/>
            <person name="Grigoriev I."/>
        </authorList>
    </citation>
    <scope>NUCLEOTIDE SEQUENCE</scope>
    <source>
        <strain evidence="1">CBS 122368</strain>
    </source>
</reference>
<protein>
    <submittedName>
        <fullName evidence="1">Uncharacterized protein</fullName>
    </submittedName>
</protein>
<sequence length="333" mass="36625">MGGSIMDSHGSNGDAAGGNDLRIAIQGLQEKIVTLQESFRWEVNTQRRINDDLTTLNENLYKMVGVLGSRIDTLERGNATIRSYINENHGDGGKDKAVDRKSLVVNDSAESPSSAETAKLQSPAPALLQNTTINTGKKRNYMLNKRPVHDLTAKMPPVMVQFPAVPLTDTELIVFFFNSVSRPIVALRLSSRNWGPSDVTDVLNEHRHITPPYLRNTCCAKSRAAIRRGKDMYGDVWEKDNCEYFASADDAAATDAIRLSGGELDHEVACDVDGLLIDLKKYPEGHGAGIFTQSVKWCAERDVNMNVHLLCKVAAAIKNDTDPYEALFPQGHA</sequence>
<name>A0A6A6I7A9_9PLEO</name>
<dbReference type="Proteomes" id="UP000800094">
    <property type="component" value="Unassembled WGS sequence"/>
</dbReference>
<proteinExistence type="predicted"/>
<keyword evidence="2" id="KW-1185">Reference proteome</keyword>
<organism evidence="1 2">
    <name type="scientific">Trematosphaeria pertusa</name>
    <dbReference type="NCBI Taxonomy" id="390896"/>
    <lineage>
        <taxon>Eukaryota</taxon>
        <taxon>Fungi</taxon>
        <taxon>Dikarya</taxon>
        <taxon>Ascomycota</taxon>
        <taxon>Pezizomycotina</taxon>
        <taxon>Dothideomycetes</taxon>
        <taxon>Pleosporomycetidae</taxon>
        <taxon>Pleosporales</taxon>
        <taxon>Massarineae</taxon>
        <taxon>Trematosphaeriaceae</taxon>
        <taxon>Trematosphaeria</taxon>
    </lineage>
</organism>
<evidence type="ECO:0000313" key="1">
    <source>
        <dbReference type="EMBL" id="KAF2245390.1"/>
    </source>
</evidence>
<dbReference type="OrthoDB" id="3792684at2759"/>
<evidence type="ECO:0000313" key="2">
    <source>
        <dbReference type="Proteomes" id="UP000800094"/>
    </source>
</evidence>
<dbReference type="GeneID" id="54587054"/>
<gene>
    <name evidence="1" type="ORF">BU26DRAFT_567979</name>
</gene>
<dbReference type="AlphaFoldDB" id="A0A6A6I7A9"/>
<dbReference type="EMBL" id="ML987200">
    <property type="protein sequence ID" value="KAF2245390.1"/>
    <property type="molecule type" value="Genomic_DNA"/>
</dbReference>
<dbReference type="RefSeq" id="XP_033680394.1">
    <property type="nucleotide sequence ID" value="XM_033833724.1"/>
</dbReference>
<accession>A0A6A6I7A9</accession>